<dbReference type="SUPFAM" id="SSF49899">
    <property type="entry name" value="Concanavalin A-like lectins/glucanases"/>
    <property type="match status" value="1"/>
</dbReference>
<dbReference type="Gene3D" id="2.60.120.1440">
    <property type="match status" value="1"/>
</dbReference>
<dbReference type="InterPro" id="IPR013320">
    <property type="entry name" value="ConA-like_dom_sf"/>
</dbReference>
<dbReference type="Pfam" id="PF13385">
    <property type="entry name" value="Laminin_G_3"/>
    <property type="match status" value="1"/>
</dbReference>
<evidence type="ECO:0000313" key="6">
    <source>
        <dbReference type="Proteomes" id="UP000190774"/>
    </source>
</evidence>
<dbReference type="PANTHER" id="PTHR30273:SF2">
    <property type="entry name" value="PROTEIN FECR"/>
    <property type="match status" value="1"/>
</dbReference>
<evidence type="ECO:0000259" key="4">
    <source>
        <dbReference type="SMART" id="SM00560"/>
    </source>
</evidence>
<evidence type="ECO:0000256" key="2">
    <source>
        <dbReference type="ARBA" id="ARBA00023157"/>
    </source>
</evidence>
<dbReference type="STRING" id="48467.SAMN02745166_00562"/>
<dbReference type="RefSeq" id="WP_078811794.1">
    <property type="nucleotide sequence ID" value="NZ_FUYE01000002.1"/>
</dbReference>
<evidence type="ECO:0000256" key="3">
    <source>
        <dbReference type="SAM" id="Phobius"/>
    </source>
</evidence>
<keyword evidence="3" id="KW-0812">Transmembrane</keyword>
<dbReference type="Pfam" id="PF04773">
    <property type="entry name" value="FecR"/>
    <property type="match status" value="1"/>
</dbReference>
<dbReference type="PANTHER" id="PTHR30273">
    <property type="entry name" value="PERIPLASMIC SIGNAL SENSOR AND SIGMA FACTOR ACTIVATOR FECR-RELATED"/>
    <property type="match status" value="1"/>
</dbReference>
<sequence length="485" mass="53369">MNLEELTHRYLDGHATEEEVRKLDRLLLAQADARRAFAELANLDSALAEQAAGWQETTTTPIKAAPPARMNTWRWLTAAAAVIAIFLGIWGWVINAQPYATVVRGMGRLDFTPGMEVGSGWHDIEVGTVEFVTTRGARVVIEAPASFAFENGQRLRLKHGRVAADVPPPAKGFTVITPTGKAVDLGTKFGVDVSRQGQAEIHVFQGEVIAQSAQGGKRQSLRDGEAFSLESGAGTSREIRSAAFIQPDETAALQAALAAGQQAHSDAATAALRKDPTLIAYLDFEGSSLPEGVFHLTQGRWPGSKAPEFVHVGDHMKLNVGGDHSWPQLTLAAWVRLDRLGAPYQSLYHTDGWDEDKSGQVHWIINRDSTMRFALKHNTLAPGSTETQGFPDSRTPVLPEQGRWVHLAVVYDSVAKTVRFYLNGRFDKETRQAIAHPARLGPAQIGNWNSRDRKLSGRVDELFLLGRCMREDEIRRLYEAGNPYR</sequence>
<dbReference type="Gene3D" id="2.60.120.200">
    <property type="match status" value="1"/>
</dbReference>
<accession>A0A1T4WTJ5</accession>
<dbReference type="InterPro" id="IPR012373">
    <property type="entry name" value="Ferrdict_sens_TM"/>
</dbReference>
<keyword evidence="6" id="KW-1185">Reference proteome</keyword>
<proteinExistence type="predicted"/>
<dbReference type="SMART" id="SM00560">
    <property type="entry name" value="LamGL"/>
    <property type="match status" value="1"/>
</dbReference>
<organism evidence="5 6">
    <name type="scientific">Prosthecobacter debontii</name>
    <dbReference type="NCBI Taxonomy" id="48467"/>
    <lineage>
        <taxon>Bacteria</taxon>
        <taxon>Pseudomonadati</taxon>
        <taxon>Verrucomicrobiota</taxon>
        <taxon>Verrucomicrobiia</taxon>
        <taxon>Verrucomicrobiales</taxon>
        <taxon>Verrucomicrobiaceae</taxon>
        <taxon>Prosthecobacter</taxon>
    </lineage>
</organism>
<dbReference type="EMBL" id="FUYE01000002">
    <property type="protein sequence ID" value="SKA79931.1"/>
    <property type="molecule type" value="Genomic_DNA"/>
</dbReference>
<keyword evidence="3" id="KW-1133">Transmembrane helix</keyword>
<keyword evidence="1" id="KW-0732">Signal</keyword>
<dbReference type="AlphaFoldDB" id="A0A1T4WTJ5"/>
<gene>
    <name evidence="5" type="ORF">SAMN02745166_00562</name>
</gene>
<dbReference type="GO" id="GO:0016989">
    <property type="term" value="F:sigma factor antagonist activity"/>
    <property type="evidence" value="ECO:0007669"/>
    <property type="project" value="TreeGrafter"/>
</dbReference>
<evidence type="ECO:0000313" key="5">
    <source>
        <dbReference type="EMBL" id="SKA79931.1"/>
    </source>
</evidence>
<keyword evidence="2" id="KW-1015">Disulfide bond</keyword>
<reference evidence="6" key="1">
    <citation type="submission" date="2017-02" db="EMBL/GenBank/DDBJ databases">
        <authorList>
            <person name="Varghese N."/>
            <person name="Submissions S."/>
        </authorList>
    </citation>
    <scope>NUCLEOTIDE SEQUENCE [LARGE SCALE GENOMIC DNA]</scope>
    <source>
        <strain evidence="6">ATCC 700200</strain>
    </source>
</reference>
<dbReference type="Proteomes" id="UP000190774">
    <property type="component" value="Unassembled WGS sequence"/>
</dbReference>
<dbReference type="OrthoDB" id="176411at2"/>
<keyword evidence="3" id="KW-0472">Membrane</keyword>
<evidence type="ECO:0000256" key="1">
    <source>
        <dbReference type="ARBA" id="ARBA00022729"/>
    </source>
</evidence>
<feature type="domain" description="LamG-like jellyroll fold" evidence="4">
    <location>
        <begin position="327"/>
        <end position="472"/>
    </location>
</feature>
<name>A0A1T4WTJ5_9BACT</name>
<protein>
    <submittedName>
        <fullName evidence="5">FecR family protein</fullName>
    </submittedName>
</protein>
<dbReference type="InterPro" id="IPR006558">
    <property type="entry name" value="LamG-like"/>
</dbReference>
<feature type="transmembrane region" description="Helical" evidence="3">
    <location>
        <begin position="73"/>
        <end position="93"/>
    </location>
</feature>
<dbReference type="InterPro" id="IPR006860">
    <property type="entry name" value="FecR"/>
</dbReference>